<gene>
    <name evidence="1" type="ORF">OGATHE_001234</name>
</gene>
<protein>
    <submittedName>
        <fullName evidence="1">Uncharacterized protein</fullName>
    </submittedName>
</protein>
<proteinExistence type="predicted"/>
<name>A0A9P8TFC9_9ASCO</name>
<evidence type="ECO:0000313" key="1">
    <source>
        <dbReference type="EMBL" id="KAH3676744.1"/>
    </source>
</evidence>
<dbReference type="EMBL" id="JAEUBD010000146">
    <property type="protein sequence ID" value="KAH3676744.1"/>
    <property type="molecule type" value="Genomic_DNA"/>
</dbReference>
<reference evidence="1" key="2">
    <citation type="submission" date="2021-01" db="EMBL/GenBank/DDBJ databases">
        <authorList>
            <person name="Schikora-Tamarit M.A."/>
        </authorList>
    </citation>
    <scope>NUCLEOTIDE SEQUENCE</scope>
    <source>
        <strain evidence="1">NCAIM Y.01608</strain>
    </source>
</reference>
<reference evidence="1" key="1">
    <citation type="journal article" date="2021" name="Open Biol.">
        <title>Shared evolutionary footprints suggest mitochondrial oxidative damage underlies multiple complex I losses in fungi.</title>
        <authorList>
            <person name="Schikora-Tamarit M.A."/>
            <person name="Marcet-Houben M."/>
            <person name="Nosek J."/>
            <person name="Gabaldon T."/>
        </authorList>
    </citation>
    <scope>NUCLEOTIDE SEQUENCE</scope>
    <source>
        <strain evidence="1">NCAIM Y.01608</strain>
    </source>
</reference>
<organism evidence="1 2">
    <name type="scientific">Ogataea polymorpha</name>
    <dbReference type="NCBI Taxonomy" id="460523"/>
    <lineage>
        <taxon>Eukaryota</taxon>
        <taxon>Fungi</taxon>
        <taxon>Dikarya</taxon>
        <taxon>Ascomycota</taxon>
        <taxon>Saccharomycotina</taxon>
        <taxon>Pichiomycetes</taxon>
        <taxon>Pichiales</taxon>
        <taxon>Pichiaceae</taxon>
        <taxon>Ogataea</taxon>
    </lineage>
</organism>
<dbReference type="Proteomes" id="UP000788993">
    <property type="component" value="Unassembled WGS sequence"/>
</dbReference>
<accession>A0A9P8TFC9</accession>
<keyword evidence="2" id="KW-1185">Reference proteome</keyword>
<dbReference type="AlphaFoldDB" id="A0A9P8TFC9"/>
<sequence>MSAKNGMSRSVVWFSNGLFSAVLFFTTVCSKNFESASASSMAAPESCFIFWPALTSCSTSCWPRSPDSLDCESPVHRLSRIRGYGLNVLWFHLVSESVGLAARSASFKFSALIASGWLALQRARSIKLSIRSNKAE</sequence>
<evidence type="ECO:0000313" key="2">
    <source>
        <dbReference type="Proteomes" id="UP000788993"/>
    </source>
</evidence>
<comment type="caution">
    <text evidence="1">The sequence shown here is derived from an EMBL/GenBank/DDBJ whole genome shotgun (WGS) entry which is preliminary data.</text>
</comment>